<evidence type="ECO:0000313" key="2">
    <source>
        <dbReference type="EMBL" id="KAJ1909093.1"/>
    </source>
</evidence>
<dbReference type="Proteomes" id="UP001150538">
    <property type="component" value="Unassembled WGS sequence"/>
</dbReference>
<dbReference type="AlphaFoldDB" id="A0A9W7ZHB6"/>
<dbReference type="EMBL" id="JANBPU010000822">
    <property type="protein sequence ID" value="KAJ1909093.1"/>
    <property type="molecule type" value="Genomic_DNA"/>
</dbReference>
<keyword evidence="3" id="KW-1185">Reference proteome</keyword>
<reference evidence="2" key="1">
    <citation type="submission" date="2022-07" db="EMBL/GenBank/DDBJ databases">
        <title>Phylogenomic reconstructions and comparative analyses of Kickxellomycotina fungi.</title>
        <authorList>
            <person name="Reynolds N.K."/>
            <person name="Stajich J.E."/>
            <person name="Barry K."/>
            <person name="Grigoriev I.V."/>
            <person name="Crous P."/>
            <person name="Smith M.E."/>
        </authorList>
    </citation>
    <scope>NUCLEOTIDE SEQUENCE</scope>
    <source>
        <strain evidence="2">NBRC 100468</strain>
    </source>
</reference>
<feature type="region of interest" description="Disordered" evidence="1">
    <location>
        <begin position="181"/>
        <end position="246"/>
    </location>
</feature>
<evidence type="ECO:0000313" key="3">
    <source>
        <dbReference type="Proteomes" id="UP001150538"/>
    </source>
</evidence>
<feature type="compositionally biased region" description="Acidic residues" evidence="1">
    <location>
        <begin position="204"/>
        <end position="214"/>
    </location>
</feature>
<sequence>LTGELIHSMGQLVKPDQLVVDPNIIHTYNESNRYQEDERYATTAVKEIARIAYDYDDGFRVIKEFYMRYQLKNGYVDLAVVRGDEIYWIHESKPNEVRHDTNKLLSAYSQVYTGVREALRSNKRIKTILGSLAIGCEVKMFAASIDREARVHIHPGIHFYPTNSAIVLNIAENFKSKFHSDHIGGEGQEGTNNDDLFYDTEHLSDDDEEEEIEAGQESGIQSDDESIQTSDGSEYIDSGNNTDDDC</sequence>
<evidence type="ECO:0000256" key="1">
    <source>
        <dbReference type="SAM" id="MobiDB-lite"/>
    </source>
</evidence>
<protein>
    <submittedName>
        <fullName evidence="2">Uncharacterized protein</fullName>
    </submittedName>
</protein>
<name>A0A9W7ZHB6_9FUNG</name>
<proteinExistence type="predicted"/>
<comment type="caution">
    <text evidence="2">The sequence shown here is derived from an EMBL/GenBank/DDBJ whole genome shotgun (WGS) entry which is preliminary data.</text>
</comment>
<accession>A0A9W7ZHB6</accession>
<feature type="non-terminal residue" evidence="2">
    <location>
        <position position="1"/>
    </location>
</feature>
<gene>
    <name evidence="2" type="ORF">H4219_006445</name>
</gene>
<organism evidence="2 3">
    <name type="scientific">Mycoemilia scoparia</name>
    <dbReference type="NCBI Taxonomy" id="417184"/>
    <lineage>
        <taxon>Eukaryota</taxon>
        <taxon>Fungi</taxon>
        <taxon>Fungi incertae sedis</taxon>
        <taxon>Zoopagomycota</taxon>
        <taxon>Kickxellomycotina</taxon>
        <taxon>Kickxellomycetes</taxon>
        <taxon>Kickxellales</taxon>
        <taxon>Kickxellaceae</taxon>
        <taxon>Mycoemilia</taxon>
    </lineage>
</organism>